<evidence type="ECO:0000313" key="3">
    <source>
        <dbReference type="Proteomes" id="UP000037931"/>
    </source>
</evidence>
<protein>
    <recommendedName>
        <fullName evidence="4">Lipoprotein</fullName>
    </recommendedName>
</protein>
<dbReference type="PROSITE" id="PS51257">
    <property type="entry name" value="PROKAR_LIPOPROTEIN"/>
    <property type="match status" value="1"/>
</dbReference>
<organism evidence="2 3">
    <name type="scientific">Pseudomonas asplenii</name>
    <dbReference type="NCBI Taxonomy" id="53407"/>
    <lineage>
        <taxon>Bacteria</taxon>
        <taxon>Pseudomonadati</taxon>
        <taxon>Pseudomonadota</taxon>
        <taxon>Gammaproteobacteria</taxon>
        <taxon>Pseudomonadales</taxon>
        <taxon>Pseudomonadaceae</taxon>
        <taxon>Pseudomonas</taxon>
    </lineage>
</organism>
<dbReference type="Proteomes" id="UP000037931">
    <property type="component" value="Unassembled WGS sequence"/>
</dbReference>
<reference evidence="2 3" key="1">
    <citation type="journal article" date="2015" name="PLoS ONE">
        <title>Rice-Infecting Pseudomonas Genomes Are Highly Accessorized and Harbor Multiple Putative Virulence Mechanisms to Cause Sheath Brown Rot.</title>
        <authorList>
            <person name="Quibod I.L."/>
            <person name="Grande G."/>
            <person name="Oreiro E.G."/>
            <person name="Borja F.N."/>
            <person name="Dossa G.S."/>
            <person name="Mauleon R."/>
            <person name="Cruz C.V."/>
            <person name="Oliva R."/>
        </authorList>
    </citation>
    <scope>NUCLEOTIDE SEQUENCE [LARGE SCALE GENOMIC DNA]</scope>
    <source>
        <strain evidence="2 3">IRRI 6609</strain>
    </source>
</reference>
<sequence precursor="true">MPRHFSLSCLAVVLTTSLAGCATSTATGSANIDYSQQLYESTRFEKPGIAPAVQVGSFKADIDGCEVQAQKHYEESLASSKKLAQLYGQSIKPEVLLEMKRKQVVSCMTGAGQDGKGWTVVK</sequence>
<evidence type="ECO:0000256" key="1">
    <source>
        <dbReference type="SAM" id="SignalP"/>
    </source>
</evidence>
<name>A0A0N0VJZ9_9PSED</name>
<dbReference type="RefSeq" id="WP_054057151.1">
    <property type="nucleotide sequence ID" value="NZ_JSYZ01000006.1"/>
</dbReference>
<evidence type="ECO:0000313" key="2">
    <source>
        <dbReference type="EMBL" id="KPA91570.1"/>
    </source>
</evidence>
<dbReference type="AlphaFoldDB" id="A0A0N0VJZ9"/>
<dbReference type="EMBL" id="JSYZ01000006">
    <property type="protein sequence ID" value="KPA91570.1"/>
    <property type="molecule type" value="Genomic_DNA"/>
</dbReference>
<keyword evidence="3" id="KW-1185">Reference proteome</keyword>
<dbReference type="OrthoDB" id="7348572at2"/>
<dbReference type="PATRIC" id="fig|50340.43.peg.5206"/>
<comment type="caution">
    <text evidence="2">The sequence shown here is derived from an EMBL/GenBank/DDBJ whole genome shotgun (WGS) entry which is preliminary data.</text>
</comment>
<gene>
    <name evidence="2" type="ORF">PF66_01853</name>
</gene>
<evidence type="ECO:0008006" key="4">
    <source>
        <dbReference type="Google" id="ProtNLM"/>
    </source>
</evidence>
<accession>A0A0N0VJZ9</accession>
<keyword evidence="1" id="KW-0732">Signal</keyword>
<feature type="signal peptide" evidence="1">
    <location>
        <begin position="1"/>
        <end position="22"/>
    </location>
</feature>
<proteinExistence type="predicted"/>
<feature type="chain" id="PRO_5005861047" description="Lipoprotein" evidence="1">
    <location>
        <begin position="23"/>
        <end position="122"/>
    </location>
</feature>